<gene>
    <name evidence="2" type="ORF">RPMA_07130</name>
</gene>
<reference evidence="2 3" key="1">
    <citation type="submission" date="2019-02" db="EMBL/GenBank/DDBJ databases">
        <title>Emended description of the genus Rhodopseudomonas and description of Rhodopseudomonas albus sp. nov., a non-phototrophic, heavy-metal-tolerant bacterium isolated from garden soil.</title>
        <authorList>
            <person name="Bao Z."/>
            <person name="Cao W.W."/>
            <person name="Sato Y."/>
            <person name="Nishizawa T."/>
            <person name="Zhao J."/>
            <person name="Guo Y."/>
            <person name="Ohta H."/>
        </authorList>
    </citation>
    <scope>NUCLEOTIDE SEQUENCE [LARGE SCALE GENOMIC DNA]</scope>
    <source>
        <strain evidence="2 3">SK50-23</strain>
    </source>
</reference>
<keyword evidence="1" id="KW-1133">Transmembrane helix</keyword>
<accession>A0ABX8A5X7</accession>
<evidence type="ECO:0000256" key="1">
    <source>
        <dbReference type="SAM" id="Phobius"/>
    </source>
</evidence>
<evidence type="ECO:0000313" key="2">
    <source>
        <dbReference type="EMBL" id="QUS38632.1"/>
    </source>
</evidence>
<name>A0ABX8A5X7_9BRAD</name>
<evidence type="ECO:0008006" key="4">
    <source>
        <dbReference type="Google" id="ProtNLM"/>
    </source>
</evidence>
<sequence length="129" mass="13754">MSELPVNTNSAATHASKRSSQWWYLAPVGLIVAAVWLAMPQRAELDVTLRPGGEIRIQNVGDKAVAIEGVLVNGEQNCAVVTMLNLDKPADNPWPIDLSVGSAIGLFPACRPIRIAVATSAGSSNHKLW</sequence>
<protein>
    <recommendedName>
        <fullName evidence="4">NusG domain-containing protein</fullName>
    </recommendedName>
</protein>
<proteinExistence type="predicted"/>
<feature type="transmembrane region" description="Helical" evidence="1">
    <location>
        <begin position="22"/>
        <end position="39"/>
    </location>
</feature>
<evidence type="ECO:0000313" key="3">
    <source>
        <dbReference type="Proteomes" id="UP000682843"/>
    </source>
</evidence>
<dbReference type="EMBL" id="CP036498">
    <property type="protein sequence ID" value="QUS38632.1"/>
    <property type="molecule type" value="Genomic_DNA"/>
</dbReference>
<keyword evidence="1" id="KW-0472">Membrane</keyword>
<keyword evidence="1" id="KW-0812">Transmembrane</keyword>
<organism evidence="2 3">
    <name type="scientific">Tardiphaga alba</name>
    <dbReference type="NCBI Taxonomy" id="340268"/>
    <lineage>
        <taxon>Bacteria</taxon>
        <taxon>Pseudomonadati</taxon>
        <taxon>Pseudomonadota</taxon>
        <taxon>Alphaproteobacteria</taxon>
        <taxon>Hyphomicrobiales</taxon>
        <taxon>Nitrobacteraceae</taxon>
        <taxon>Tardiphaga</taxon>
    </lineage>
</organism>
<keyword evidence="3" id="KW-1185">Reference proteome</keyword>
<dbReference type="RefSeq" id="WP_211912167.1">
    <property type="nucleotide sequence ID" value="NZ_CP036498.1"/>
</dbReference>
<dbReference type="Proteomes" id="UP000682843">
    <property type="component" value="Chromosome"/>
</dbReference>